<proteinExistence type="predicted"/>
<name>A0A381PEL2_9ZZZZ</name>
<dbReference type="AlphaFoldDB" id="A0A381PEL2"/>
<dbReference type="Gene3D" id="3.10.310.70">
    <property type="match status" value="1"/>
</dbReference>
<accession>A0A381PEL2</accession>
<protein>
    <recommendedName>
        <fullName evidence="1">Amidohydrolase 3 domain-containing protein</fullName>
    </recommendedName>
</protein>
<dbReference type="InterPro" id="IPR013108">
    <property type="entry name" value="Amidohydro_3"/>
</dbReference>
<dbReference type="EMBL" id="UINC01000960">
    <property type="protein sequence ID" value="SUZ65451.1"/>
    <property type="molecule type" value="Genomic_DNA"/>
</dbReference>
<feature type="domain" description="Amidohydrolase 3" evidence="1">
    <location>
        <begin position="78"/>
        <end position="572"/>
    </location>
</feature>
<dbReference type="CDD" id="cd01300">
    <property type="entry name" value="YtcJ_like"/>
    <property type="match status" value="1"/>
</dbReference>
<dbReference type="Gene3D" id="2.30.40.10">
    <property type="entry name" value="Urease, subunit C, domain 1"/>
    <property type="match status" value="1"/>
</dbReference>
<dbReference type="PANTHER" id="PTHR22642">
    <property type="entry name" value="IMIDAZOLONEPROPIONASE"/>
    <property type="match status" value="1"/>
</dbReference>
<evidence type="ECO:0000313" key="2">
    <source>
        <dbReference type="EMBL" id="SUZ65451.1"/>
    </source>
</evidence>
<organism evidence="2">
    <name type="scientific">marine metagenome</name>
    <dbReference type="NCBI Taxonomy" id="408172"/>
    <lineage>
        <taxon>unclassified sequences</taxon>
        <taxon>metagenomes</taxon>
        <taxon>ecological metagenomes</taxon>
    </lineage>
</organism>
<evidence type="ECO:0000259" key="1">
    <source>
        <dbReference type="Pfam" id="PF07969"/>
    </source>
</evidence>
<reference evidence="2" key="1">
    <citation type="submission" date="2018-05" db="EMBL/GenBank/DDBJ databases">
        <authorList>
            <person name="Lanie J.A."/>
            <person name="Ng W.-L."/>
            <person name="Kazmierczak K.M."/>
            <person name="Andrzejewski T.M."/>
            <person name="Davidsen T.M."/>
            <person name="Wayne K.J."/>
            <person name="Tettelin H."/>
            <person name="Glass J.I."/>
            <person name="Rusch D."/>
            <person name="Podicherti R."/>
            <person name="Tsui H.-C.T."/>
            <person name="Winkler M.E."/>
        </authorList>
    </citation>
    <scope>NUCLEOTIDE SEQUENCE</scope>
</reference>
<sequence length="575" mass="64555">MFRAKNYMIFLLFFPLTSCENNEKMGLEADLALQNGKIYTVDPANPWASSVAIRSGKIIYIGNDRGAKQHIGSNTRQVDLEGKMVLPGFHDIHVHPVHAGVSYQQCSLFDIVGIDNILTKIKKCVEEKADAEWIVGHGWSIGEFTRENMPTKEALDKISSNKPISLKSSDGHSLWVNSLALEYSNINSQTPDPVFGHIERKKESAEPSGLLHEDSAMMLVMNNEPKLTEKDLIEGLEFSRDIFHSFGITGVQDAILKLEPGDAYYGLDAYNYLDQKDELNLHVVTAMLWENGGSLEEQLPQFLKTREQQSKSKNVRSTSIKFWQDGVIETHTAAMLEAYSDRSDGFRGVLQNSPEELDKAITALDAEGFQIHFHSIGDRAIKVAFDSIELARNTNGKRDSRHHISHLQVFDPDDIARFIELDVVANFQPLWSIQDKWITEFTWPLIGEERSRWLYPINTVLKTGAIIGFGSDWYVTSVNPLDGIEVAVTRLEPNGLTDIPLGENEEISLAEAIKSYTINSAYVNFLDDRAGSIEIGKQADLIILDKNLFDIEPSEINETKVMATLFNGKLVFGQF</sequence>
<dbReference type="SUPFAM" id="SSF51556">
    <property type="entry name" value="Metallo-dependent hydrolases"/>
    <property type="match status" value="1"/>
</dbReference>
<dbReference type="Pfam" id="PF07969">
    <property type="entry name" value="Amidohydro_3"/>
    <property type="match status" value="1"/>
</dbReference>
<dbReference type="PANTHER" id="PTHR22642:SF2">
    <property type="entry name" value="PROTEIN LONG AFTER FAR-RED 3"/>
    <property type="match status" value="1"/>
</dbReference>
<dbReference type="InterPro" id="IPR032466">
    <property type="entry name" value="Metal_Hydrolase"/>
</dbReference>
<dbReference type="SUPFAM" id="SSF51338">
    <property type="entry name" value="Composite domain of metallo-dependent hydrolases"/>
    <property type="match status" value="1"/>
</dbReference>
<dbReference type="GO" id="GO:0016810">
    <property type="term" value="F:hydrolase activity, acting on carbon-nitrogen (but not peptide) bonds"/>
    <property type="evidence" value="ECO:0007669"/>
    <property type="project" value="InterPro"/>
</dbReference>
<dbReference type="InterPro" id="IPR033932">
    <property type="entry name" value="YtcJ-like"/>
</dbReference>
<dbReference type="Gene3D" id="3.20.20.140">
    <property type="entry name" value="Metal-dependent hydrolases"/>
    <property type="match status" value="1"/>
</dbReference>
<dbReference type="InterPro" id="IPR011059">
    <property type="entry name" value="Metal-dep_hydrolase_composite"/>
</dbReference>
<gene>
    <name evidence="2" type="ORF">METZ01_LOCUS18305</name>
</gene>